<protein>
    <recommendedName>
        <fullName evidence="4">Ribosomal protein L7Ae/L30e/S12e/Gadd45 domain-containing protein</fullName>
    </recommendedName>
</protein>
<dbReference type="GO" id="GO:0000171">
    <property type="term" value="F:ribonuclease MRP activity"/>
    <property type="evidence" value="ECO:0007669"/>
    <property type="project" value="TreeGrafter"/>
</dbReference>
<dbReference type="PANTHER" id="PTHR28272:SF1">
    <property type="entry name" value="RIBONUCLEASES P_MRP PROTEIN SUBUNIT POP3"/>
    <property type="match status" value="1"/>
</dbReference>
<sequence length="296" mass="32453">RVQNNFSNRAKARLALERKSAFKSVLENPFRVKWPSVPVNLQNLCLARLLTCLKPLPRRRSGKVRTSAAFMSTQSTPQPDGGGEPHRQECTLQIADLASPSLALVFGINQITRALERLIRSARRLTTVNAPGQPAISQEPCSELGVVFACAGDVNPPILVEHIPHLVASYNSLSIAKGESTTKVKLVPLPKGSESVLARALGLRTAAVIGIHKNHPILASIRDILDSIPDLVAPWLSSSESSQRQLIPTHIKQLRTSIPKDIKAAKEQRFRARKESKPKIQPSQLPSRKSRLILTS</sequence>
<dbReference type="PANTHER" id="PTHR28272">
    <property type="entry name" value="RIBONUCLEASES P/MRP PROTEIN SUBUNIT POP3"/>
    <property type="match status" value="1"/>
</dbReference>
<name>A0A0C3KG69_PISTI</name>
<reference evidence="3" key="2">
    <citation type="submission" date="2015-01" db="EMBL/GenBank/DDBJ databases">
        <title>Evolutionary Origins and Diversification of the Mycorrhizal Mutualists.</title>
        <authorList>
            <consortium name="DOE Joint Genome Institute"/>
            <consortium name="Mycorrhizal Genomics Consortium"/>
            <person name="Kohler A."/>
            <person name="Kuo A."/>
            <person name="Nagy L.G."/>
            <person name="Floudas D."/>
            <person name="Copeland A."/>
            <person name="Barry K.W."/>
            <person name="Cichocki N."/>
            <person name="Veneault-Fourrey C."/>
            <person name="LaButti K."/>
            <person name="Lindquist E.A."/>
            <person name="Lipzen A."/>
            <person name="Lundell T."/>
            <person name="Morin E."/>
            <person name="Murat C."/>
            <person name="Riley R."/>
            <person name="Ohm R."/>
            <person name="Sun H."/>
            <person name="Tunlid A."/>
            <person name="Henrissat B."/>
            <person name="Grigoriev I.V."/>
            <person name="Hibbett D.S."/>
            <person name="Martin F."/>
        </authorList>
    </citation>
    <scope>NUCLEOTIDE SEQUENCE [LARGE SCALE GENOMIC DNA]</scope>
    <source>
        <strain evidence="3">Marx 270</strain>
    </source>
</reference>
<dbReference type="InterPro" id="IPR013241">
    <property type="entry name" value="RNase_P_Pop3"/>
</dbReference>
<feature type="non-terminal residue" evidence="2">
    <location>
        <position position="296"/>
    </location>
</feature>
<evidence type="ECO:0000313" key="3">
    <source>
        <dbReference type="Proteomes" id="UP000054217"/>
    </source>
</evidence>
<dbReference type="GO" id="GO:0034965">
    <property type="term" value="P:intronic box C/D snoRNA processing"/>
    <property type="evidence" value="ECO:0007669"/>
    <property type="project" value="TreeGrafter"/>
</dbReference>
<evidence type="ECO:0000313" key="2">
    <source>
        <dbReference type="EMBL" id="KIO08587.1"/>
    </source>
</evidence>
<dbReference type="InterPro" id="IPR029064">
    <property type="entry name" value="Ribosomal_eL30-like_sf"/>
</dbReference>
<dbReference type="GO" id="GO:0006364">
    <property type="term" value="P:rRNA processing"/>
    <property type="evidence" value="ECO:0007669"/>
    <property type="project" value="InterPro"/>
</dbReference>
<dbReference type="Pfam" id="PF08228">
    <property type="entry name" value="RNase_P_pop3"/>
    <property type="match status" value="1"/>
</dbReference>
<keyword evidence="3" id="KW-1185">Reference proteome</keyword>
<evidence type="ECO:0008006" key="4">
    <source>
        <dbReference type="Google" id="ProtNLM"/>
    </source>
</evidence>
<organism evidence="2 3">
    <name type="scientific">Pisolithus tinctorius Marx 270</name>
    <dbReference type="NCBI Taxonomy" id="870435"/>
    <lineage>
        <taxon>Eukaryota</taxon>
        <taxon>Fungi</taxon>
        <taxon>Dikarya</taxon>
        <taxon>Basidiomycota</taxon>
        <taxon>Agaricomycotina</taxon>
        <taxon>Agaricomycetes</taxon>
        <taxon>Agaricomycetidae</taxon>
        <taxon>Boletales</taxon>
        <taxon>Sclerodermatineae</taxon>
        <taxon>Pisolithaceae</taxon>
        <taxon>Pisolithus</taxon>
    </lineage>
</organism>
<feature type="region of interest" description="Disordered" evidence="1">
    <location>
        <begin position="268"/>
        <end position="296"/>
    </location>
</feature>
<dbReference type="GO" id="GO:0000172">
    <property type="term" value="C:ribonuclease MRP complex"/>
    <property type="evidence" value="ECO:0007669"/>
    <property type="project" value="TreeGrafter"/>
</dbReference>
<dbReference type="GO" id="GO:0008033">
    <property type="term" value="P:tRNA processing"/>
    <property type="evidence" value="ECO:0007669"/>
    <property type="project" value="InterPro"/>
</dbReference>
<dbReference type="EMBL" id="KN831957">
    <property type="protein sequence ID" value="KIO08587.1"/>
    <property type="molecule type" value="Genomic_DNA"/>
</dbReference>
<dbReference type="Proteomes" id="UP000054217">
    <property type="component" value="Unassembled WGS sequence"/>
</dbReference>
<reference evidence="2 3" key="1">
    <citation type="submission" date="2014-04" db="EMBL/GenBank/DDBJ databases">
        <authorList>
            <consortium name="DOE Joint Genome Institute"/>
            <person name="Kuo A."/>
            <person name="Kohler A."/>
            <person name="Costa M.D."/>
            <person name="Nagy L.G."/>
            <person name="Floudas D."/>
            <person name="Copeland A."/>
            <person name="Barry K.W."/>
            <person name="Cichocki N."/>
            <person name="Veneault-Fourrey C."/>
            <person name="LaButti K."/>
            <person name="Lindquist E.A."/>
            <person name="Lipzen A."/>
            <person name="Lundell T."/>
            <person name="Morin E."/>
            <person name="Murat C."/>
            <person name="Sun H."/>
            <person name="Tunlid A."/>
            <person name="Henrissat B."/>
            <person name="Grigoriev I.V."/>
            <person name="Hibbett D.S."/>
            <person name="Martin F."/>
            <person name="Nordberg H.P."/>
            <person name="Cantor M.N."/>
            <person name="Hua S.X."/>
        </authorList>
    </citation>
    <scope>NUCLEOTIDE SEQUENCE [LARGE SCALE GENOMIC DNA]</scope>
    <source>
        <strain evidence="2 3">Marx 270</strain>
    </source>
</reference>
<proteinExistence type="predicted"/>
<evidence type="ECO:0000256" key="1">
    <source>
        <dbReference type="SAM" id="MobiDB-lite"/>
    </source>
</evidence>
<dbReference type="OrthoDB" id="20109at2759"/>
<dbReference type="InParanoid" id="A0A0C3KG69"/>
<dbReference type="FunCoup" id="A0A0C3KG69">
    <property type="interactions" value="58"/>
</dbReference>
<feature type="non-terminal residue" evidence="2">
    <location>
        <position position="1"/>
    </location>
</feature>
<accession>A0A0C3KG69</accession>
<feature type="region of interest" description="Disordered" evidence="1">
    <location>
        <begin position="63"/>
        <end position="86"/>
    </location>
</feature>
<dbReference type="AlphaFoldDB" id="A0A0C3KG69"/>
<feature type="compositionally biased region" description="Polar residues" evidence="1">
    <location>
        <begin position="281"/>
        <end position="296"/>
    </location>
</feature>
<dbReference type="Gene3D" id="3.30.1330.30">
    <property type="match status" value="1"/>
</dbReference>
<dbReference type="HOGENOM" id="CLU_047273_1_0_1"/>
<dbReference type="GO" id="GO:0005829">
    <property type="term" value="C:cytosol"/>
    <property type="evidence" value="ECO:0007669"/>
    <property type="project" value="TreeGrafter"/>
</dbReference>
<dbReference type="GO" id="GO:0004526">
    <property type="term" value="F:ribonuclease P activity"/>
    <property type="evidence" value="ECO:0007669"/>
    <property type="project" value="TreeGrafter"/>
</dbReference>
<feature type="compositionally biased region" description="Basic and acidic residues" evidence="1">
    <location>
        <begin position="268"/>
        <end position="278"/>
    </location>
</feature>
<feature type="compositionally biased region" description="Polar residues" evidence="1">
    <location>
        <begin position="69"/>
        <end position="78"/>
    </location>
</feature>
<dbReference type="GO" id="GO:0005655">
    <property type="term" value="C:nucleolar ribonuclease P complex"/>
    <property type="evidence" value="ECO:0007669"/>
    <property type="project" value="TreeGrafter"/>
</dbReference>
<dbReference type="STRING" id="870435.A0A0C3KG69"/>
<gene>
    <name evidence="2" type="ORF">M404DRAFT_90142</name>
</gene>